<evidence type="ECO:0000313" key="1">
    <source>
        <dbReference type="EMBL" id="RVW49202.1"/>
    </source>
</evidence>
<gene>
    <name evidence="1" type="primary">VvCHDh000425_3</name>
    <name evidence="1" type="ORF">CK203_087453</name>
</gene>
<organism evidence="1 2">
    <name type="scientific">Vitis vinifera</name>
    <name type="common">Grape</name>
    <dbReference type="NCBI Taxonomy" id="29760"/>
    <lineage>
        <taxon>Eukaryota</taxon>
        <taxon>Viridiplantae</taxon>
        <taxon>Streptophyta</taxon>
        <taxon>Embryophyta</taxon>
        <taxon>Tracheophyta</taxon>
        <taxon>Spermatophyta</taxon>
        <taxon>Magnoliopsida</taxon>
        <taxon>eudicotyledons</taxon>
        <taxon>Gunneridae</taxon>
        <taxon>Pentapetalae</taxon>
        <taxon>rosids</taxon>
        <taxon>Vitales</taxon>
        <taxon>Vitaceae</taxon>
        <taxon>Viteae</taxon>
        <taxon>Vitis</taxon>
    </lineage>
</organism>
<name>A0A438END6_VITVI</name>
<dbReference type="AlphaFoldDB" id="A0A438END6"/>
<comment type="caution">
    <text evidence="1">The sequence shown here is derived from an EMBL/GenBank/DDBJ whole genome shotgun (WGS) entry which is preliminary data.</text>
</comment>
<dbReference type="Proteomes" id="UP000288805">
    <property type="component" value="Unassembled WGS sequence"/>
</dbReference>
<sequence length="227" mass="25748">MALFTLSKKLPFPRIYPQFFLTLLLRPVSSHSLQTLSHTFPRTPLYKPRFSVPRHLSTQTLYDPFDLIRCKEDVCDPLKSGLPELLKRLEGLSSEAEVMAVLDGSGVEPNQELVYWAIWGLREDCRLAYWVFNWGEKWGCNSEGTRGLVIWILGNCKKFGVAWCLIRELHRSSVDTRPAMLIMIDRVATTVPGLPKNGKGARSPILVGCGRNQKQESRISVGNMVEM</sequence>
<proteinExistence type="predicted"/>
<accession>A0A438END6</accession>
<protein>
    <submittedName>
        <fullName evidence="1">Pentatricopeptide repeat-containing protein, mitochondrial</fullName>
    </submittedName>
</protein>
<evidence type="ECO:0000313" key="2">
    <source>
        <dbReference type="Proteomes" id="UP000288805"/>
    </source>
</evidence>
<reference evidence="1 2" key="1">
    <citation type="journal article" date="2018" name="PLoS Genet.">
        <title>Population sequencing reveals clonal diversity and ancestral inbreeding in the grapevine cultivar Chardonnay.</title>
        <authorList>
            <person name="Roach M.J."/>
            <person name="Johnson D.L."/>
            <person name="Bohlmann J."/>
            <person name="van Vuuren H.J."/>
            <person name="Jones S.J."/>
            <person name="Pretorius I.S."/>
            <person name="Schmidt S.A."/>
            <person name="Borneman A.R."/>
        </authorList>
    </citation>
    <scope>NUCLEOTIDE SEQUENCE [LARGE SCALE GENOMIC DNA]</scope>
    <source>
        <strain evidence="2">cv. Chardonnay</strain>
        <tissue evidence="1">Leaf</tissue>
    </source>
</reference>
<dbReference type="EMBL" id="QGNW01001231">
    <property type="protein sequence ID" value="RVW49202.1"/>
    <property type="molecule type" value="Genomic_DNA"/>
</dbReference>